<protein>
    <submittedName>
        <fullName evidence="2">Abc-type tungstate transport system, periplasmic binding protein</fullName>
    </submittedName>
</protein>
<gene>
    <name evidence="2" type="ORF">ASZ90_020137</name>
</gene>
<organism evidence="2">
    <name type="scientific">hydrocarbon metagenome</name>
    <dbReference type="NCBI Taxonomy" id="938273"/>
    <lineage>
        <taxon>unclassified sequences</taxon>
        <taxon>metagenomes</taxon>
        <taxon>ecological metagenomes</taxon>
    </lineage>
</organism>
<feature type="domain" description="PBP" evidence="1">
    <location>
        <begin position="46"/>
        <end position="272"/>
    </location>
</feature>
<reference evidence="2" key="1">
    <citation type="journal article" date="2015" name="Proc. Natl. Acad. Sci. U.S.A.">
        <title>Networks of energetic and metabolic interactions define dynamics in microbial communities.</title>
        <authorList>
            <person name="Embree M."/>
            <person name="Liu J.K."/>
            <person name="Al-Bassam M.M."/>
            <person name="Zengler K."/>
        </authorList>
    </citation>
    <scope>NUCLEOTIDE SEQUENCE</scope>
</reference>
<dbReference type="InterPro" id="IPR024370">
    <property type="entry name" value="PBP_domain"/>
</dbReference>
<evidence type="ECO:0000313" key="2">
    <source>
        <dbReference type="EMBL" id="KUG02505.1"/>
    </source>
</evidence>
<proteinExistence type="predicted"/>
<dbReference type="PROSITE" id="PS51257">
    <property type="entry name" value="PROKAR_LIPOPROTEIN"/>
    <property type="match status" value="1"/>
</dbReference>
<dbReference type="SUPFAM" id="SSF53850">
    <property type="entry name" value="Periplasmic binding protein-like II"/>
    <property type="match status" value="1"/>
</dbReference>
<dbReference type="PANTHER" id="PTHR37945">
    <property type="entry name" value="EXTRACELLULAR TUNGSTATE BINDING PROTEIN"/>
    <property type="match status" value="1"/>
</dbReference>
<accession>A0A0W8E1Z6</accession>
<sequence length="295" mass="31735">MNKSFNKKLISLFLILAMTASVFTVAGCEKQPVEEPQQQAADTVPAPDNPQLKLATTTSTQDSGLLDVILPDFEAKTGYKVEVIAVGSGAAISMGESGDADVLLVHSRAAEDQFVADGFGIDRHDVMYNDFLIIGPAVDPAGIKGSADAAGALTKISETRAIFLSRGDDSGTHKKELSVWKAAGIAPSGDWYNSVGQGMADTYRMANEMQGYTLIDRATYLSNKDNYTLEALVEGDEILFNPYGVIAINPKKYPNINYAGATAFIEWLISEETQAIIAEFGQEQYGQSLFIPDAK</sequence>
<comment type="caution">
    <text evidence="2">The sequence shown here is derived from an EMBL/GenBank/DDBJ whole genome shotgun (WGS) entry which is preliminary data.</text>
</comment>
<evidence type="ECO:0000259" key="1">
    <source>
        <dbReference type="Pfam" id="PF12849"/>
    </source>
</evidence>
<dbReference type="AlphaFoldDB" id="A0A0W8E1Z6"/>
<dbReference type="EMBL" id="LNQE01001918">
    <property type="protein sequence ID" value="KUG02505.1"/>
    <property type="molecule type" value="Genomic_DNA"/>
</dbReference>
<dbReference type="Pfam" id="PF12849">
    <property type="entry name" value="PBP_like_2"/>
    <property type="match status" value="1"/>
</dbReference>
<dbReference type="InterPro" id="IPR052738">
    <property type="entry name" value="ABC-Tungstate_binding"/>
</dbReference>
<dbReference type="PANTHER" id="PTHR37945:SF1">
    <property type="entry name" value="EXTRACELLULAR TUNGSTATE BINDING PROTEIN"/>
    <property type="match status" value="1"/>
</dbReference>
<name>A0A0W8E1Z6_9ZZZZ</name>
<dbReference type="Gene3D" id="3.40.190.10">
    <property type="entry name" value="Periplasmic binding protein-like II"/>
    <property type="match status" value="2"/>
</dbReference>